<dbReference type="InterPro" id="IPR004838">
    <property type="entry name" value="NHTrfase_class1_PyrdxlP-BS"/>
</dbReference>
<dbReference type="OrthoDB" id="9766084at2"/>
<dbReference type="InterPro" id="IPR050596">
    <property type="entry name" value="AspAT/PAT-like"/>
</dbReference>
<dbReference type="STRING" id="282683.SAMN04488105_10990"/>
<comment type="cofactor">
    <cofactor evidence="1 7">
        <name>pyridoxal 5'-phosphate</name>
        <dbReference type="ChEBI" id="CHEBI:597326"/>
    </cofactor>
</comment>
<name>A0A1G7GMD6_9RHOB</name>
<keyword evidence="10" id="KW-1185">Reference proteome</keyword>
<accession>A0A1G7GMD6</accession>
<evidence type="ECO:0000256" key="5">
    <source>
        <dbReference type="ARBA" id="ARBA00022898"/>
    </source>
</evidence>
<dbReference type="InterPro" id="IPR015424">
    <property type="entry name" value="PyrdxlP-dep_Trfase"/>
</dbReference>
<keyword evidence="9" id="KW-0670">Pyruvate</keyword>
<comment type="catalytic activity">
    <reaction evidence="6">
        <text>L-aspartate + 2-oxoglutarate = oxaloacetate + L-glutamate</text>
        <dbReference type="Rhea" id="RHEA:21824"/>
        <dbReference type="ChEBI" id="CHEBI:16452"/>
        <dbReference type="ChEBI" id="CHEBI:16810"/>
        <dbReference type="ChEBI" id="CHEBI:29985"/>
        <dbReference type="ChEBI" id="CHEBI:29991"/>
        <dbReference type="EC" id="2.6.1.1"/>
    </reaction>
</comment>
<dbReference type="PANTHER" id="PTHR46383">
    <property type="entry name" value="ASPARTATE AMINOTRANSFERASE"/>
    <property type="match status" value="1"/>
</dbReference>
<dbReference type="InterPro" id="IPR004839">
    <property type="entry name" value="Aminotransferase_I/II_large"/>
</dbReference>
<dbReference type="RefSeq" id="WP_089960523.1">
    <property type="nucleotide sequence ID" value="NZ_FNAV01000009.1"/>
</dbReference>
<evidence type="ECO:0000256" key="2">
    <source>
        <dbReference type="ARBA" id="ARBA00007441"/>
    </source>
</evidence>
<gene>
    <name evidence="9" type="ORF">SAMN04488105_10990</name>
</gene>
<dbReference type="AlphaFoldDB" id="A0A1G7GMD6"/>
<evidence type="ECO:0000256" key="7">
    <source>
        <dbReference type="RuleBase" id="RU000481"/>
    </source>
</evidence>
<dbReference type="CDD" id="cd00609">
    <property type="entry name" value="AAT_like"/>
    <property type="match status" value="1"/>
</dbReference>
<evidence type="ECO:0000259" key="8">
    <source>
        <dbReference type="Pfam" id="PF00155"/>
    </source>
</evidence>
<dbReference type="GO" id="GO:0006520">
    <property type="term" value="P:amino acid metabolic process"/>
    <property type="evidence" value="ECO:0007669"/>
    <property type="project" value="InterPro"/>
</dbReference>
<comment type="similarity">
    <text evidence="2 7">Belongs to the class-I pyridoxal-phosphate-dependent aminotransferase family.</text>
</comment>
<dbReference type="InterPro" id="IPR015421">
    <property type="entry name" value="PyrdxlP-dep_Trfase_major"/>
</dbReference>
<dbReference type="EMBL" id="FNAV01000009">
    <property type="protein sequence ID" value="SDE89280.1"/>
    <property type="molecule type" value="Genomic_DNA"/>
</dbReference>
<protein>
    <recommendedName>
        <fullName evidence="7">Aminotransferase</fullName>
        <ecNumber evidence="7">2.6.1.-</ecNumber>
    </recommendedName>
</protein>
<keyword evidence="5" id="KW-0663">Pyridoxal phosphate</keyword>
<evidence type="ECO:0000256" key="4">
    <source>
        <dbReference type="ARBA" id="ARBA00022679"/>
    </source>
</evidence>
<dbReference type="Proteomes" id="UP000198994">
    <property type="component" value="Unassembled WGS sequence"/>
</dbReference>
<dbReference type="EC" id="2.6.1.-" evidence="7"/>
<evidence type="ECO:0000256" key="3">
    <source>
        <dbReference type="ARBA" id="ARBA00022576"/>
    </source>
</evidence>
<dbReference type="GO" id="GO:0030170">
    <property type="term" value="F:pyridoxal phosphate binding"/>
    <property type="evidence" value="ECO:0007669"/>
    <property type="project" value="InterPro"/>
</dbReference>
<evidence type="ECO:0000313" key="9">
    <source>
        <dbReference type="EMBL" id="SDE89280.1"/>
    </source>
</evidence>
<dbReference type="SUPFAM" id="SSF53383">
    <property type="entry name" value="PLP-dependent transferases"/>
    <property type="match status" value="1"/>
</dbReference>
<sequence>MPGLSKRITTLNAGGSDGWDLFYKAKRMIAEGIAVTELTIGEHDIRTDPAILEAMHAAAMDGHTGYSLIPGTPALRDRIAARVTERTGVPTTRDNVLVTPGGQAALFAAHMGVCDPGDTALFIDPHYATYPGTLRAAGAVPHAVATRPERAFLPDPEDVAAAARATGAVSLLINTPNNPTGAIYPRATLEGLARVAEAEDFWLISDEVYDTQIWEGRHLSPRALPGMAARTLVLGSMSKSHAMTGSRIGWIVGPESAIARFHDLSVNTTYGVPGYIQDAALFALEQGSALEACVAEPFRRRRALAQEILARQNAVGLIPSGGAMYLFLDIRSTGLSGEGFANALLDHHHIAVMPGESFGATAAGFVRVAMTIPDERFAEALHSLCRFAEGVARAA</sequence>
<dbReference type="Pfam" id="PF00155">
    <property type="entry name" value="Aminotran_1_2"/>
    <property type="match status" value="1"/>
</dbReference>
<dbReference type="Gene3D" id="3.40.640.10">
    <property type="entry name" value="Type I PLP-dependent aspartate aminotransferase-like (Major domain)"/>
    <property type="match status" value="1"/>
</dbReference>
<dbReference type="PANTHER" id="PTHR46383:SF1">
    <property type="entry name" value="ASPARTATE AMINOTRANSFERASE"/>
    <property type="match status" value="1"/>
</dbReference>
<evidence type="ECO:0000256" key="1">
    <source>
        <dbReference type="ARBA" id="ARBA00001933"/>
    </source>
</evidence>
<dbReference type="GO" id="GO:0004069">
    <property type="term" value="F:L-aspartate:2-oxoglutarate aminotransferase activity"/>
    <property type="evidence" value="ECO:0007669"/>
    <property type="project" value="UniProtKB-EC"/>
</dbReference>
<proteinExistence type="inferred from homology"/>
<evidence type="ECO:0000256" key="6">
    <source>
        <dbReference type="ARBA" id="ARBA00049185"/>
    </source>
</evidence>
<organism evidence="9 10">
    <name type="scientific">Salipiger thiooxidans</name>
    <dbReference type="NCBI Taxonomy" id="282683"/>
    <lineage>
        <taxon>Bacteria</taxon>
        <taxon>Pseudomonadati</taxon>
        <taxon>Pseudomonadota</taxon>
        <taxon>Alphaproteobacteria</taxon>
        <taxon>Rhodobacterales</taxon>
        <taxon>Roseobacteraceae</taxon>
        <taxon>Salipiger</taxon>
    </lineage>
</organism>
<dbReference type="PROSITE" id="PS00105">
    <property type="entry name" value="AA_TRANSFER_CLASS_1"/>
    <property type="match status" value="1"/>
</dbReference>
<evidence type="ECO:0000313" key="10">
    <source>
        <dbReference type="Proteomes" id="UP000198994"/>
    </source>
</evidence>
<keyword evidence="4 7" id="KW-0808">Transferase</keyword>
<feature type="domain" description="Aminotransferase class I/classII large" evidence="8">
    <location>
        <begin position="36"/>
        <end position="384"/>
    </location>
</feature>
<keyword evidence="3 7" id="KW-0032">Aminotransferase</keyword>
<reference evidence="10" key="1">
    <citation type="submission" date="2016-10" db="EMBL/GenBank/DDBJ databases">
        <authorList>
            <person name="Varghese N."/>
            <person name="Submissions S."/>
        </authorList>
    </citation>
    <scope>NUCLEOTIDE SEQUENCE [LARGE SCALE GENOMIC DNA]</scope>
    <source>
        <strain evidence="10">DSM 10146</strain>
    </source>
</reference>